<comment type="caution">
    <text evidence="1">The sequence shown here is derived from an EMBL/GenBank/DDBJ whole genome shotgun (WGS) entry which is preliminary data.</text>
</comment>
<dbReference type="AlphaFoldDB" id="A0A834TIA5"/>
<reference evidence="1" key="1">
    <citation type="submission" date="2020-09" db="EMBL/GenBank/DDBJ databases">
        <title>Genome-Enabled Discovery of Anthraquinone Biosynthesis in Senna tora.</title>
        <authorList>
            <person name="Kang S.-H."/>
            <person name="Pandey R.P."/>
            <person name="Lee C.-M."/>
            <person name="Sim J.-S."/>
            <person name="Jeong J.-T."/>
            <person name="Choi B.-S."/>
            <person name="Jung M."/>
            <person name="Ginzburg D."/>
            <person name="Zhao K."/>
            <person name="Won S.Y."/>
            <person name="Oh T.-J."/>
            <person name="Yu Y."/>
            <person name="Kim N.-H."/>
            <person name="Lee O.R."/>
            <person name="Lee T.-H."/>
            <person name="Bashyal P."/>
            <person name="Kim T.-S."/>
            <person name="Lee W.-H."/>
            <person name="Kawkins C."/>
            <person name="Kim C.-K."/>
            <person name="Kim J.S."/>
            <person name="Ahn B.O."/>
            <person name="Rhee S.Y."/>
            <person name="Sohng J.K."/>
        </authorList>
    </citation>
    <scope>NUCLEOTIDE SEQUENCE</scope>
    <source>
        <tissue evidence="1">Leaf</tissue>
    </source>
</reference>
<proteinExistence type="predicted"/>
<evidence type="ECO:0000313" key="1">
    <source>
        <dbReference type="EMBL" id="KAF7821425.1"/>
    </source>
</evidence>
<name>A0A834TIA5_9FABA</name>
<keyword evidence="2" id="KW-1185">Reference proteome</keyword>
<gene>
    <name evidence="1" type="ORF">G2W53_026880</name>
</gene>
<organism evidence="1 2">
    <name type="scientific">Senna tora</name>
    <dbReference type="NCBI Taxonomy" id="362788"/>
    <lineage>
        <taxon>Eukaryota</taxon>
        <taxon>Viridiplantae</taxon>
        <taxon>Streptophyta</taxon>
        <taxon>Embryophyta</taxon>
        <taxon>Tracheophyta</taxon>
        <taxon>Spermatophyta</taxon>
        <taxon>Magnoliopsida</taxon>
        <taxon>eudicotyledons</taxon>
        <taxon>Gunneridae</taxon>
        <taxon>Pentapetalae</taxon>
        <taxon>rosids</taxon>
        <taxon>fabids</taxon>
        <taxon>Fabales</taxon>
        <taxon>Fabaceae</taxon>
        <taxon>Caesalpinioideae</taxon>
        <taxon>Cassia clade</taxon>
        <taxon>Senna</taxon>
    </lineage>
</organism>
<dbReference type="Proteomes" id="UP000634136">
    <property type="component" value="Unassembled WGS sequence"/>
</dbReference>
<dbReference type="OrthoDB" id="2009526at2759"/>
<dbReference type="EMBL" id="JAAIUW010000008">
    <property type="protein sequence ID" value="KAF7821425.1"/>
    <property type="molecule type" value="Genomic_DNA"/>
</dbReference>
<protein>
    <submittedName>
        <fullName evidence="1">Uncharacterized protein</fullName>
    </submittedName>
</protein>
<sequence>MSIASSSVAESRGIPVVGIRNTYCECSIRARIMISESERNSNRLYATCAKYPKCNYYVRLTPRRVGDREPGFCDVRSVGFAIEGDPQLEAEMMNRLQHVLPPFPFEQLLPLPFVQVSFSVPWELTSIGDGDSTSSVRGLMPFFSRIHEISDAYESDRLVVLEHLVIFSMMKYGRLNFSSKQIQYIKNCFAALAYA</sequence>
<accession>A0A834TIA5</accession>
<evidence type="ECO:0000313" key="2">
    <source>
        <dbReference type="Proteomes" id="UP000634136"/>
    </source>
</evidence>